<proteinExistence type="predicted"/>
<accession>A0ABX5FI19</accession>
<dbReference type="PANTHER" id="PTHR46889">
    <property type="entry name" value="TRANSPOSASE INSF FOR INSERTION SEQUENCE IS3B-RELATED"/>
    <property type="match status" value="1"/>
</dbReference>
<organism evidence="4 5">
    <name type="scientific">Brevibacillus porteri</name>
    <dbReference type="NCBI Taxonomy" id="2126350"/>
    <lineage>
        <taxon>Bacteria</taxon>
        <taxon>Bacillati</taxon>
        <taxon>Bacillota</taxon>
        <taxon>Bacilli</taxon>
        <taxon>Bacillales</taxon>
        <taxon>Paenibacillaceae</taxon>
        <taxon>Brevibacillus</taxon>
    </lineage>
</organism>
<evidence type="ECO:0000313" key="5">
    <source>
        <dbReference type="Proteomes" id="UP000241645"/>
    </source>
</evidence>
<dbReference type="Pfam" id="PF00665">
    <property type="entry name" value="rve"/>
    <property type="match status" value="1"/>
</dbReference>
<protein>
    <submittedName>
        <fullName evidence="4">IS3 family transposase</fullName>
    </submittedName>
</protein>
<comment type="function">
    <text evidence="1">Involved in the transposition of the insertion sequence.</text>
</comment>
<dbReference type="InterPro" id="IPR025948">
    <property type="entry name" value="HTH-like_dom"/>
</dbReference>
<dbReference type="RefSeq" id="WP_106836863.1">
    <property type="nucleotide sequence ID" value="NZ_JARMEW010000064.1"/>
</dbReference>
<dbReference type="Pfam" id="PF13333">
    <property type="entry name" value="rve_2"/>
    <property type="match status" value="1"/>
</dbReference>
<dbReference type="InterPro" id="IPR048020">
    <property type="entry name" value="Transpos_IS3"/>
</dbReference>
<evidence type="ECO:0000259" key="3">
    <source>
        <dbReference type="PROSITE" id="PS50994"/>
    </source>
</evidence>
<dbReference type="GeneID" id="95754592"/>
<dbReference type="PROSITE" id="PS50994">
    <property type="entry name" value="INTEGRASE"/>
    <property type="match status" value="1"/>
</dbReference>
<dbReference type="InterPro" id="IPR009057">
    <property type="entry name" value="Homeodomain-like_sf"/>
</dbReference>
<evidence type="ECO:0000313" key="4">
    <source>
        <dbReference type="EMBL" id="PSK01424.1"/>
    </source>
</evidence>
<evidence type="ECO:0000256" key="1">
    <source>
        <dbReference type="ARBA" id="ARBA00002286"/>
    </source>
</evidence>
<dbReference type="Proteomes" id="UP000241645">
    <property type="component" value="Unassembled WGS sequence"/>
</dbReference>
<dbReference type="InterPro" id="IPR036397">
    <property type="entry name" value="RNaseH_sf"/>
</dbReference>
<dbReference type="SUPFAM" id="SSF53098">
    <property type="entry name" value="Ribonuclease H-like"/>
    <property type="match status" value="1"/>
</dbReference>
<dbReference type="InterPro" id="IPR036388">
    <property type="entry name" value="WH-like_DNA-bd_sf"/>
</dbReference>
<dbReference type="PANTHER" id="PTHR46889:SF4">
    <property type="entry name" value="TRANSPOSASE INSO FOR INSERTION SEQUENCE ELEMENT IS911B-RELATED"/>
    <property type="match status" value="1"/>
</dbReference>
<dbReference type="EMBL" id="PXZO01000079">
    <property type="protein sequence ID" value="PSK01424.1"/>
    <property type="molecule type" value="Genomic_DNA"/>
</dbReference>
<dbReference type="NCBIfam" id="NF033516">
    <property type="entry name" value="transpos_IS3"/>
    <property type="match status" value="1"/>
</dbReference>
<evidence type="ECO:0000256" key="2">
    <source>
        <dbReference type="SAM" id="MobiDB-lite"/>
    </source>
</evidence>
<feature type="domain" description="Integrase catalytic" evidence="3">
    <location>
        <begin position="288"/>
        <end position="450"/>
    </location>
</feature>
<dbReference type="InterPro" id="IPR010921">
    <property type="entry name" value="Trp_repressor/repl_initiator"/>
</dbReference>
<dbReference type="InterPro" id="IPR001584">
    <property type="entry name" value="Integrase_cat-core"/>
</dbReference>
<reference evidence="4 5" key="1">
    <citation type="submission" date="2018-03" db="EMBL/GenBank/DDBJ databases">
        <title>Brevisbacillus phylogenomics.</title>
        <authorList>
            <person name="Dunlap C."/>
        </authorList>
    </citation>
    <scope>NUCLEOTIDE SEQUENCE [LARGE SCALE GENOMIC DNA]</scope>
    <source>
        <strain evidence="4 5">NRRL B-41110</strain>
    </source>
</reference>
<dbReference type="InterPro" id="IPR055247">
    <property type="entry name" value="InsJ-like_HTH"/>
</dbReference>
<sequence>MTKFSTEDKLSAVRRYLNGNESFAVISSSIGTAKSEVIKWVQHYQHHGVEAFMKSYTGYSVQFKLDVLKYMNEQGTSIRETAARFNIPTHSSLIQWKKQVEWQGIDALKPKKKGRPSMQKKNQNAKKDQLPGNGSLEALQAENERLRMENAYFKKVECLSSKQGKITKQDKIQVIYELRHEYPVKALLKLADISRSTYYYYVKKIGRPDFDKELKQLIQTIYDDHEGRLGYRRIRDELRNCGHKVNHKKVQRIMKELGLKSLVRMKKYRSYKGTVGKIAPNLLDRNFKAEKPCEKWVTDISEIKLLGEKLYFSPILDLFNGEIIAYTIGSRPNYSLVSTMLEQSFEQLTDDHNLMIHSDQGWHYQMKQYQHTLGERGITQSMSRKGNCYDNAVIESFFGTLKSELLYLKEFHSMEHFKSELASYIEYYNHKRIKTKLKGMSPVQYRTHAQASA</sequence>
<dbReference type="Pfam" id="PF13518">
    <property type="entry name" value="HTH_28"/>
    <property type="match status" value="1"/>
</dbReference>
<name>A0ABX5FI19_9BACL</name>
<dbReference type="Pfam" id="PF13276">
    <property type="entry name" value="HTH_21"/>
    <property type="match status" value="1"/>
</dbReference>
<dbReference type="SUPFAM" id="SSF48295">
    <property type="entry name" value="TrpR-like"/>
    <property type="match status" value="1"/>
</dbReference>
<feature type="region of interest" description="Disordered" evidence="2">
    <location>
        <begin position="110"/>
        <end position="134"/>
    </location>
</feature>
<dbReference type="Gene3D" id="1.10.10.10">
    <property type="entry name" value="Winged helix-like DNA-binding domain superfamily/Winged helix DNA-binding domain"/>
    <property type="match status" value="1"/>
</dbReference>
<keyword evidence="5" id="KW-1185">Reference proteome</keyword>
<comment type="caution">
    <text evidence="4">The sequence shown here is derived from an EMBL/GenBank/DDBJ whole genome shotgun (WGS) entry which is preliminary data.</text>
</comment>
<dbReference type="Gene3D" id="3.30.420.10">
    <property type="entry name" value="Ribonuclease H-like superfamily/Ribonuclease H"/>
    <property type="match status" value="1"/>
</dbReference>
<gene>
    <name evidence="4" type="ORF">C7R92_31510</name>
</gene>
<dbReference type="InterPro" id="IPR050900">
    <property type="entry name" value="Transposase_IS3/IS150/IS904"/>
</dbReference>
<dbReference type="SUPFAM" id="SSF46689">
    <property type="entry name" value="Homeodomain-like"/>
    <property type="match status" value="1"/>
</dbReference>
<dbReference type="InterPro" id="IPR012337">
    <property type="entry name" value="RNaseH-like_sf"/>
</dbReference>